<name>A0AAD4TID8_9MAGN</name>
<dbReference type="PRINTS" id="PR00348">
    <property type="entry name" value="UBIQUITIN"/>
</dbReference>
<dbReference type="PANTHER" id="PTHR15204">
    <property type="entry name" value="LARGE PROLINE-RICH PROTEIN BAG6"/>
    <property type="match status" value="1"/>
</dbReference>
<dbReference type="GO" id="GO:0071818">
    <property type="term" value="C:BAT3 complex"/>
    <property type="evidence" value="ECO:0007669"/>
    <property type="project" value="TreeGrafter"/>
</dbReference>
<dbReference type="AlphaFoldDB" id="A0AAD4TID8"/>
<dbReference type="EMBL" id="JAJJMB010001096">
    <property type="protein sequence ID" value="KAI3958640.1"/>
    <property type="molecule type" value="Genomic_DNA"/>
</dbReference>
<organism evidence="2 3">
    <name type="scientific">Papaver atlanticum</name>
    <dbReference type="NCBI Taxonomy" id="357466"/>
    <lineage>
        <taxon>Eukaryota</taxon>
        <taxon>Viridiplantae</taxon>
        <taxon>Streptophyta</taxon>
        <taxon>Embryophyta</taxon>
        <taxon>Tracheophyta</taxon>
        <taxon>Spermatophyta</taxon>
        <taxon>Magnoliopsida</taxon>
        <taxon>Ranunculales</taxon>
        <taxon>Papaveraceae</taxon>
        <taxon>Papaveroideae</taxon>
        <taxon>Papaver</taxon>
    </lineage>
</organism>
<accession>A0AAD4TID8</accession>
<feature type="domain" description="Ubiquitin-like" evidence="1">
    <location>
        <begin position="33"/>
        <end position="103"/>
    </location>
</feature>
<dbReference type="PROSITE" id="PS50053">
    <property type="entry name" value="UBIQUITIN_2"/>
    <property type="match status" value="1"/>
</dbReference>
<evidence type="ECO:0000313" key="3">
    <source>
        <dbReference type="Proteomes" id="UP001202328"/>
    </source>
</evidence>
<dbReference type="FunFam" id="3.10.20.90:FF:000154">
    <property type="entry name" value="Large proline-rich protein BAG6"/>
    <property type="match status" value="1"/>
</dbReference>
<dbReference type="SMART" id="SM00213">
    <property type="entry name" value="UBQ"/>
    <property type="match status" value="1"/>
</dbReference>
<reference evidence="2" key="1">
    <citation type="submission" date="2022-04" db="EMBL/GenBank/DDBJ databases">
        <title>A functionally conserved STORR gene fusion in Papaver species that diverged 16.8 million years ago.</title>
        <authorList>
            <person name="Catania T."/>
        </authorList>
    </citation>
    <scope>NUCLEOTIDE SEQUENCE</scope>
    <source>
        <strain evidence="2">S-188037</strain>
    </source>
</reference>
<keyword evidence="3" id="KW-1185">Reference proteome</keyword>
<protein>
    <recommendedName>
        <fullName evidence="1">Ubiquitin-like domain-containing protein</fullName>
    </recommendedName>
</protein>
<evidence type="ECO:0000313" key="2">
    <source>
        <dbReference type="EMBL" id="KAI3958640.1"/>
    </source>
</evidence>
<sequence length="189" mass="20469">MSCSLSSSVSRVTLTYGTEVTANGNLYGSDSIFEVNVKTLDSHIYIFQVEKNRPVPLFKEKIAGTIGVPVEQHRLIFRGNVLKESRCLSEYHVEDGDTLRLVLARQLVQPQTASGTTSVEANANTNGQGNVQVLLLRVIGWSSFTQRSSWNIVDAFLNSIGFGSQIPMGATNTSSSSVPPMLLIGLSSC</sequence>
<dbReference type="InterPro" id="IPR019956">
    <property type="entry name" value="Ubiquitin_dom"/>
</dbReference>
<dbReference type="PANTHER" id="PTHR15204:SF5">
    <property type="entry name" value="LARGE PROLINE-RICH PROTEIN BAG6 ISOFORM X1"/>
    <property type="match status" value="1"/>
</dbReference>
<dbReference type="Proteomes" id="UP001202328">
    <property type="component" value="Unassembled WGS sequence"/>
</dbReference>
<comment type="caution">
    <text evidence="2">The sequence shown here is derived from an EMBL/GenBank/DDBJ whole genome shotgun (WGS) entry which is preliminary data.</text>
</comment>
<evidence type="ECO:0000259" key="1">
    <source>
        <dbReference type="PROSITE" id="PS50053"/>
    </source>
</evidence>
<dbReference type="GO" id="GO:0036503">
    <property type="term" value="P:ERAD pathway"/>
    <property type="evidence" value="ECO:0007669"/>
    <property type="project" value="TreeGrafter"/>
</dbReference>
<dbReference type="SUPFAM" id="SSF54236">
    <property type="entry name" value="Ubiquitin-like"/>
    <property type="match status" value="1"/>
</dbReference>
<proteinExistence type="predicted"/>
<gene>
    <name evidence="2" type="ORF">MKW98_030305</name>
</gene>
<dbReference type="Gene3D" id="3.10.20.90">
    <property type="entry name" value="Phosphatidylinositol 3-kinase Catalytic Subunit, Chain A, domain 1"/>
    <property type="match status" value="1"/>
</dbReference>
<dbReference type="GO" id="GO:0031593">
    <property type="term" value="F:polyubiquitin modification-dependent protein binding"/>
    <property type="evidence" value="ECO:0007669"/>
    <property type="project" value="TreeGrafter"/>
</dbReference>
<dbReference type="Pfam" id="PF00240">
    <property type="entry name" value="ubiquitin"/>
    <property type="match status" value="1"/>
</dbReference>
<dbReference type="InterPro" id="IPR029071">
    <property type="entry name" value="Ubiquitin-like_domsf"/>
</dbReference>
<dbReference type="InterPro" id="IPR000626">
    <property type="entry name" value="Ubiquitin-like_dom"/>
</dbReference>
<dbReference type="GO" id="GO:0051787">
    <property type="term" value="F:misfolded protein binding"/>
    <property type="evidence" value="ECO:0007669"/>
    <property type="project" value="TreeGrafter"/>
</dbReference>